<proteinExistence type="predicted"/>
<accession>A0A9P1J3Z1</accession>
<gene>
    <name evidence="3" type="ORF">CAMP_LOCUS18837</name>
</gene>
<keyword evidence="2" id="KW-1133">Transmembrane helix</keyword>
<protein>
    <submittedName>
        <fullName evidence="3">Uncharacterized protein</fullName>
    </submittedName>
</protein>
<dbReference type="AlphaFoldDB" id="A0A9P1J3Z1"/>
<evidence type="ECO:0000313" key="3">
    <source>
        <dbReference type="EMBL" id="CAI5456200.1"/>
    </source>
</evidence>
<evidence type="ECO:0000313" key="4">
    <source>
        <dbReference type="Proteomes" id="UP001152747"/>
    </source>
</evidence>
<comment type="caution">
    <text evidence="3">The sequence shown here is derived from an EMBL/GenBank/DDBJ whole genome shotgun (WGS) entry which is preliminary data.</text>
</comment>
<keyword evidence="2" id="KW-0812">Transmembrane</keyword>
<organism evidence="3 4">
    <name type="scientific">Caenorhabditis angaria</name>
    <dbReference type="NCBI Taxonomy" id="860376"/>
    <lineage>
        <taxon>Eukaryota</taxon>
        <taxon>Metazoa</taxon>
        <taxon>Ecdysozoa</taxon>
        <taxon>Nematoda</taxon>
        <taxon>Chromadorea</taxon>
        <taxon>Rhabditida</taxon>
        <taxon>Rhabditina</taxon>
        <taxon>Rhabditomorpha</taxon>
        <taxon>Rhabditoidea</taxon>
        <taxon>Rhabditidae</taxon>
        <taxon>Peloderinae</taxon>
        <taxon>Caenorhabditis</taxon>
    </lineage>
</organism>
<feature type="transmembrane region" description="Helical" evidence="2">
    <location>
        <begin position="63"/>
        <end position="88"/>
    </location>
</feature>
<dbReference type="EMBL" id="CANHGI010000006">
    <property type="protein sequence ID" value="CAI5456200.1"/>
    <property type="molecule type" value="Genomic_DNA"/>
</dbReference>
<dbReference type="Proteomes" id="UP001152747">
    <property type="component" value="Unassembled WGS sequence"/>
</dbReference>
<name>A0A9P1J3Z1_9PELO</name>
<evidence type="ECO:0000256" key="2">
    <source>
        <dbReference type="SAM" id="Phobius"/>
    </source>
</evidence>
<reference evidence="3" key="1">
    <citation type="submission" date="2022-11" db="EMBL/GenBank/DDBJ databases">
        <authorList>
            <person name="Kikuchi T."/>
        </authorList>
    </citation>
    <scope>NUCLEOTIDE SEQUENCE</scope>
    <source>
        <strain evidence="3">PS1010</strain>
    </source>
</reference>
<feature type="transmembrane region" description="Helical" evidence="2">
    <location>
        <begin position="159"/>
        <end position="185"/>
    </location>
</feature>
<feature type="transmembrane region" description="Helical" evidence="2">
    <location>
        <begin position="34"/>
        <end position="57"/>
    </location>
</feature>
<feature type="transmembrane region" description="Helical" evidence="2">
    <location>
        <begin position="100"/>
        <end position="127"/>
    </location>
</feature>
<dbReference type="OrthoDB" id="5804481at2759"/>
<evidence type="ECO:0000256" key="1">
    <source>
        <dbReference type="SAM" id="MobiDB-lite"/>
    </source>
</evidence>
<sequence>MGMIDQTTVSEFIMIQESTEFERIPSGEFAKHKLVITLSLIVDLIVLTGILLNIITLQISDSLWLASAHIISLFVILSIFLATIYAFYGLLTMNLSKFSFVVFTWVSIIISVFLMLSTLFISLILSFNASGVSERLFFQTSTCLFFRTDSYCELTKTDFFMVTAVISAAIFCFKCGQIICLRALCCEAHDYLSTRSHKSSTRSRPNNSTHQSDSDDDDVVVFEKVSGRFPGKSSIKDASIA</sequence>
<keyword evidence="4" id="KW-1185">Reference proteome</keyword>
<keyword evidence="2" id="KW-0472">Membrane</keyword>
<feature type="region of interest" description="Disordered" evidence="1">
    <location>
        <begin position="197"/>
        <end position="218"/>
    </location>
</feature>